<dbReference type="RefSeq" id="WP_091473424.1">
    <property type="nucleotide sequence ID" value="NZ_FOJT01000001.1"/>
</dbReference>
<evidence type="ECO:0000256" key="1">
    <source>
        <dbReference type="SAM" id="Phobius"/>
    </source>
</evidence>
<keyword evidence="1" id="KW-0472">Membrane</keyword>
<dbReference type="InterPro" id="IPR025695">
    <property type="entry name" value="DoxX-like"/>
</dbReference>
<evidence type="ECO:0000313" key="3">
    <source>
        <dbReference type="Proteomes" id="UP000199604"/>
    </source>
</evidence>
<accession>A0A1I0VIK2</accession>
<keyword evidence="1" id="KW-0812">Transmembrane</keyword>
<reference evidence="3" key="1">
    <citation type="submission" date="2016-10" db="EMBL/GenBank/DDBJ databases">
        <authorList>
            <person name="Varghese N."/>
            <person name="Submissions S."/>
        </authorList>
    </citation>
    <scope>NUCLEOTIDE SEQUENCE [LARGE SCALE GENOMIC DNA]</scope>
    <source>
        <strain evidence="3">DSM 21789</strain>
    </source>
</reference>
<feature type="transmembrane region" description="Helical" evidence="1">
    <location>
        <begin position="72"/>
        <end position="91"/>
    </location>
</feature>
<dbReference type="STRING" id="498292.SAMN05660845_0415"/>
<dbReference type="AlphaFoldDB" id="A0A1I0VIK2"/>
<protein>
    <submittedName>
        <fullName evidence="2">DoxX-like family protein</fullName>
    </submittedName>
</protein>
<gene>
    <name evidence="2" type="ORF">SAMN05660845_0415</name>
</gene>
<organism evidence="2 3">
    <name type="scientific">Flavobacterium swingsii</name>
    <dbReference type="NCBI Taxonomy" id="498292"/>
    <lineage>
        <taxon>Bacteria</taxon>
        <taxon>Pseudomonadati</taxon>
        <taxon>Bacteroidota</taxon>
        <taxon>Flavobacteriia</taxon>
        <taxon>Flavobacteriales</taxon>
        <taxon>Flavobacteriaceae</taxon>
        <taxon>Flavobacterium</taxon>
    </lineage>
</organism>
<dbReference type="Proteomes" id="UP000199604">
    <property type="component" value="Unassembled WGS sequence"/>
</dbReference>
<dbReference type="EMBL" id="FOJT01000001">
    <property type="protein sequence ID" value="SFA76132.1"/>
    <property type="molecule type" value="Genomic_DNA"/>
</dbReference>
<dbReference type="OrthoDB" id="1365847at2"/>
<sequence>MIYKKLCIYLIALIWLVNGLFCKILGYVPRHQEIVKEILCLDNPSAYIITKLIGFLEVLMAIWIISRIKSKINAIAQIIIILIMNILEFTLVPDLLLWGKWNSVFALLFCLFIYFNEFILNKEKC</sequence>
<feature type="transmembrane region" description="Helical" evidence="1">
    <location>
        <begin position="46"/>
        <end position="65"/>
    </location>
</feature>
<proteinExistence type="predicted"/>
<keyword evidence="1" id="KW-1133">Transmembrane helix</keyword>
<keyword evidence="3" id="KW-1185">Reference proteome</keyword>
<name>A0A1I0VIK2_9FLAO</name>
<evidence type="ECO:0000313" key="2">
    <source>
        <dbReference type="EMBL" id="SFA76132.1"/>
    </source>
</evidence>
<feature type="transmembrane region" description="Helical" evidence="1">
    <location>
        <begin position="103"/>
        <end position="120"/>
    </location>
</feature>
<dbReference type="Pfam" id="PF13781">
    <property type="entry name" value="DoxX_3"/>
    <property type="match status" value="1"/>
</dbReference>